<keyword evidence="3" id="KW-1185">Reference proteome</keyword>
<keyword evidence="1" id="KW-1133">Transmembrane helix</keyword>
<reference evidence="3" key="1">
    <citation type="submission" date="2013-08" db="EMBL/GenBank/DDBJ databases">
        <title>Intrasporangium oryzae NRRL B-24470.</title>
        <authorList>
            <person name="Liu H."/>
            <person name="Wang G."/>
        </authorList>
    </citation>
    <scope>NUCLEOTIDE SEQUENCE [LARGE SCALE GENOMIC DNA]</scope>
    <source>
        <strain evidence="3">Q5-1</strain>
    </source>
</reference>
<accession>W9G8N1</accession>
<keyword evidence="1" id="KW-0812">Transmembrane</keyword>
<evidence type="ECO:0000313" key="3">
    <source>
        <dbReference type="Proteomes" id="UP000019494"/>
    </source>
</evidence>
<comment type="caution">
    <text evidence="2">The sequence shown here is derived from an EMBL/GenBank/DDBJ whole genome shotgun (WGS) entry which is preliminary data.</text>
</comment>
<evidence type="ECO:0000313" key="2">
    <source>
        <dbReference type="EMBL" id="EWT02526.1"/>
    </source>
</evidence>
<feature type="transmembrane region" description="Helical" evidence="1">
    <location>
        <begin position="32"/>
        <end position="54"/>
    </location>
</feature>
<evidence type="ECO:0000256" key="1">
    <source>
        <dbReference type="SAM" id="Phobius"/>
    </source>
</evidence>
<organism evidence="2 3">
    <name type="scientific">Intrasporangium chromatireducens Q5-1</name>
    <dbReference type="NCBI Taxonomy" id="584657"/>
    <lineage>
        <taxon>Bacteria</taxon>
        <taxon>Bacillati</taxon>
        <taxon>Actinomycetota</taxon>
        <taxon>Actinomycetes</taxon>
        <taxon>Micrococcales</taxon>
        <taxon>Intrasporangiaceae</taxon>
        <taxon>Intrasporangium</taxon>
    </lineage>
</organism>
<keyword evidence="1" id="KW-0472">Membrane</keyword>
<dbReference type="EMBL" id="AWQS01000566">
    <property type="protein sequence ID" value="EWT02526.1"/>
    <property type="molecule type" value="Genomic_DNA"/>
</dbReference>
<gene>
    <name evidence="2" type="ORF">N864_19190</name>
</gene>
<dbReference type="OrthoDB" id="138827at2"/>
<proteinExistence type="predicted"/>
<sequence>MAKMAAIGALLGIVIGIGMAVAGETPWSILLSPFAVGLLLGITLGPVVALNWYLLPGRVTYQVTDASLTAWRGGWRRKEIQVGRIADIHFDEQITWKDLVFSGWFGYSSPIPRLWVTLTATQDRWDPSNSAAENLPSILIAAERQRQAMLELRQALNLPLNG</sequence>
<protein>
    <submittedName>
        <fullName evidence="2">Uncharacterized protein</fullName>
    </submittedName>
</protein>
<dbReference type="AlphaFoldDB" id="W9G8N1"/>
<name>W9G8N1_9MICO</name>
<dbReference type="Proteomes" id="UP000019494">
    <property type="component" value="Unassembled WGS sequence"/>
</dbReference>